<evidence type="ECO:0000256" key="4">
    <source>
        <dbReference type="ARBA" id="ARBA00012206"/>
    </source>
</evidence>
<dbReference type="Proteomes" id="UP000027997">
    <property type="component" value="Unassembled WGS sequence"/>
</dbReference>
<comment type="pathway">
    <text evidence="2 12">Polyol metabolism; 1,2-propanediol degradation.</text>
</comment>
<dbReference type="PIRSF" id="PIRSF010130">
    <property type="entry name" value="PduL"/>
    <property type="match status" value="1"/>
</dbReference>
<dbReference type="EC" id="2.3.1.222" evidence="4 12"/>
<evidence type="ECO:0000256" key="6">
    <source>
        <dbReference type="ARBA" id="ARBA00022679"/>
    </source>
</evidence>
<evidence type="ECO:0000256" key="8">
    <source>
        <dbReference type="ARBA" id="ARBA00022833"/>
    </source>
</evidence>
<protein>
    <recommendedName>
        <fullName evidence="5 12">Phosphate propanoyltransferase</fullName>
        <ecNumber evidence="4 12">2.3.1.222</ecNumber>
    </recommendedName>
</protein>
<dbReference type="eggNOG" id="COG4869">
    <property type="taxonomic scope" value="Bacteria"/>
</dbReference>
<dbReference type="GO" id="GO:0046872">
    <property type="term" value="F:metal ion binding"/>
    <property type="evidence" value="ECO:0007669"/>
    <property type="project" value="UniProtKB-KW"/>
</dbReference>
<keyword evidence="9 12" id="KW-0012">Acyltransferase</keyword>
<evidence type="ECO:0000256" key="1">
    <source>
        <dbReference type="ARBA" id="ARBA00001947"/>
    </source>
</evidence>
<evidence type="ECO:0000256" key="12">
    <source>
        <dbReference type="PIRNR" id="PIRNR010130"/>
    </source>
</evidence>
<comment type="catalytic activity">
    <reaction evidence="12">
        <text>propanoyl-CoA + phosphate = propanoyl phosphate + CoA</text>
        <dbReference type="Rhea" id="RHEA:28046"/>
        <dbReference type="ChEBI" id="CHEBI:43474"/>
        <dbReference type="ChEBI" id="CHEBI:57287"/>
        <dbReference type="ChEBI" id="CHEBI:57392"/>
        <dbReference type="ChEBI" id="CHEBI:58933"/>
        <dbReference type="EC" id="2.3.1.222"/>
    </reaction>
</comment>
<keyword evidence="8" id="KW-0862">Zinc</keyword>
<reference evidence="13 14" key="1">
    <citation type="submission" date="2014-06" db="EMBL/GenBank/DDBJ databases">
        <title>Whole Genome Sequences of Three Symbiotic Endozoicomonas Bacteria.</title>
        <authorList>
            <person name="Neave M.J."/>
            <person name="Apprill A."/>
            <person name="Voolstra C.R."/>
        </authorList>
    </citation>
    <scope>NUCLEOTIDE SEQUENCE [LARGE SCALE GENOMIC DNA]</scope>
    <source>
        <strain evidence="13 14">DSM 22380</strain>
    </source>
</reference>
<dbReference type="GO" id="GO:0031469">
    <property type="term" value="C:bacterial microcompartment"/>
    <property type="evidence" value="ECO:0007669"/>
    <property type="project" value="UniProtKB-SubCell"/>
</dbReference>
<dbReference type="GO" id="GO:0016747">
    <property type="term" value="F:acyltransferase activity, transferring groups other than amino-acyl groups"/>
    <property type="evidence" value="ECO:0007669"/>
    <property type="project" value="InterPro"/>
</dbReference>
<evidence type="ECO:0000313" key="14">
    <source>
        <dbReference type="Proteomes" id="UP000027997"/>
    </source>
</evidence>
<evidence type="ECO:0000313" key="13">
    <source>
        <dbReference type="EMBL" id="KEI69440.1"/>
    </source>
</evidence>
<dbReference type="RefSeq" id="WP_020582520.1">
    <property type="nucleotide sequence ID" value="NZ_JOJP01000001.1"/>
</dbReference>
<comment type="function">
    <text evidence="12">Involved in 1,2-propanediol (1,2-PD) degradation by catalyzing the conversion of propanoyl-CoA to propanoyl-phosphate.</text>
</comment>
<dbReference type="GO" id="GO:0051144">
    <property type="term" value="P:1,2-propanediol catabolic process"/>
    <property type="evidence" value="ECO:0007669"/>
    <property type="project" value="UniProtKB-UniPathway"/>
</dbReference>
<evidence type="ECO:0000256" key="7">
    <source>
        <dbReference type="ARBA" id="ARBA00022723"/>
    </source>
</evidence>
<gene>
    <name evidence="13" type="ORF">GV64_00655</name>
</gene>
<dbReference type="NCBIfam" id="NF011652">
    <property type="entry name" value="PRK15070.1"/>
    <property type="match status" value="1"/>
</dbReference>
<dbReference type="InterPro" id="IPR008300">
    <property type="entry name" value="PTAC"/>
</dbReference>
<dbReference type="Pfam" id="PF06130">
    <property type="entry name" value="PTAC"/>
    <property type="match status" value="1"/>
</dbReference>
<dbReference type="AlphaFoldDB" id="A0A081K5L4"/>
<dbReference type="PANTHER" id="PTHR39453:SF1">
    <property type="entry name" value="PHOSPHATE PROPANOYLTRANSFERASE"/>
    <property type="match status" value="1"/>
</dbReference>
<comment type="similarity">
    <text evidence="3 12">Belongs to the PduL family.</text>
</comment>
<evidence type="ECO:0000256" key="2">
    <source>
        <dbReference type="ARBA" id="ARBA00004836"/>
    </source>
</evidence>
<comment type="cofactor">
    <cofactor evidence="1">
        <name>Zn(2+)</name>
        <dbReference type="ChEBI" id="CHEBI:29105"/>
    </cofactor>
</comment>
<comment type="subcellular location">
    <subcellularLocation>
        <location evidence="10">Bacterial microcompartment</location>
    </subcellularLocation>
</comment>
<keyword evidence="14" id="KW-1185">Reference proteome</keyword>
<comment type="caution">
    <text evidence="13">The sequence shown here is derived from an EMBL/GenBank/DDBJ whole genome shotgun (WGS) entry which is preliminary data.</text>
</comment>
<evidence type="ECO:0000256" key="11">
    <source>
        <dbReference type="ARBA" id="ARBA00024446"/>
    </source>
</evidence>
<evidence type="ECO:0000256" key="3">
    <source>
        <dbReference type="ARBA" id="ARBA00007342"/>
    </source>
</evidence>
<dbReference type="STRING" id="305900.GV64_00655"/>
<sequence>MNTLVNEQLLKEIIDQVIVECTAQTLSSLEAESSKKEIPVETSARHVHLCQKDVEALFGAGHQLTPARELSQPGQYLCEERVTVIGPKGTFEKVAVLGPARPESQVEISRTDARQLGVNAVLKESGDISGTPGVFLYSGKGMVQLDKGVIVARNHIHMTTADAQRLGVQDKQEVDVRIETDRPVTFHRVLVRVKDSFSLAMHIDFDEANAVGLPANAKGELIA</sequence>
<dbReference type="PANTHER" id="PTHR39453">
    <property type="entry name" value="PHOSPHATE PROPANOYLTRANSFERASE"/>
    <property type="match status" value="1"/>
</dbReference>
<dbReference type="UniPathway" id="UPA00621"/>
<evidence type="ECO:0000256" key="5">
    <source>
        <dbReference type="ARBA" id="ARBA00020837"/>
    </source>
</evidence>
<proteinExistence type="inferred from homology"/>
<keyword evidence="11" id="KW-1283">Bacterial microcompartment</keyword>
<keyword evidence="7" id="KW-0479">Metal-binding</keyword>
<dbReference type="EMBL" id="JOJP01000001">
    <property type="protein sequence ID" value="KEI69440.1"/>
    <property type="molecule type" value="Genomic_DNA"/>
</dbReference>
<organism evidence="13 14">
    <name type="scientific">Endozoicomonas elysicola</name>
    <dbReference type="NCBI Taxonomy" id="305900"/>
    <lineage>
        <taxon>Bacteria</taxon>
        <taxon>Pseudomonadati</taxon>
        <taxon>Pseudomonadota</taxon>
        <taxon>Gammaproteobacteria</taxon>
        <taxon>Oceanospirillales</taxon>
        <taxon>Endozoicomonadaceae</taxon>
        <taxon>Endozoicomonas</taxon>
    </lineage>
</organism>
<name>A0A081K5L4_9GAMM</name>
<evidence type="ECO:0000256" key="9">
    <source>
        <dbReference type="ARBA" id="ARBA00023315"/>
    </source>
</evidence>
<keyword evidence="6 12" id="KW-0808">Transferase</keyword>
<accession>A0A081K5L4</accession>
<evidence type="ECO:0000256" key="10">
    <source>
        <dbReference type="ARBA" id="ARBA00024322"/>
    </source>
</evidence>